<keyword evidence="2" id="KW-1185">Reference proteome</keyword>
<evidence type="ECO:0000313" key="2">
    <source>
        <dbReference type="Proteomes" id="UP000703038"/>
    </source>
</evidence>
<dbReference type="Proteomes" id="UP000703038">
    <property type="component" value="Unassembled WGS sequence"/>
</dbReference>
<organism evidence="1 2">
    <name type="scientific">Rhodococcoides corynebacterioides</name>
    <dbReference type="NCBI Taxonomy" id="53972"/>
    <lineage>
        <taxon>Bacteria</taxon>
        <taxon>Bacillati</taxon>
        <taxon>Actinomycetota</taxon>
        <taxon>Actinomycetes</taxon>
        <taxon>Mycobacteriales</taxon>
        <taxon>Nocardiaceae</taxon>
        <taxon>Rhodococcoides</taxon>
    </lineage>
</organism>
<proteinExistence type="predicted"/>
<name>A0ABS2KNB6_9NOCA</name>
<gene>
    <name evidence="1" type="ORF">JOE42_000187</name>
</gene>
<sequence length="188" mass="20463">MPPNAKRTILSNGADRVTVFHDGRVKVTSSSHVWDIVDRGRHSALGQYVTLAPAPARHADVRADDREAAPGTPDFVAELDAELGSAVAGTAAATNGTFVQFVHDGTIIVGNDGRDLAETFNTGREATEEAAAERGGAVTVTFKGSYRPRDIREHDWLIEIPVNEKPFSNRLYRGDYENSENKVGPHRR</sequence>
<reference evidence="1 2" key="1">
    <citation type="submission" date="2021-01" db="EMBL/GenBank/DDBJ databases">
        <title>Genomics of switchgrass bacterial isolates.</title>
        <authorList>
            <person name="Shade A."/>
        </authorList>
    </citation>
    <scope>NUCLEOTIDE SEQUENCE [LARGE SCALE GENOMIC DNA]</scope>
    <source>
        <strain evidence="1 2">PvP111</strain>
    </source>
</reference>
<comment type="caution">
    <text evidence="1">The sequence shown here is derived from an EMBL/GenBank/DDBJ whole genome shotgun (WGS) entry which is preliminary data.</text>
</comment>
<dbReference type="EMBL" id="JAFBBK010000001">
    <property type="protein sequence ID" value="MBM7413454.1"/>
    <property type="molecule type" value="Genomic_DNA"/>
</dbReference>
<protein>
    <submittedName>
        <fullName evidence="1">Uncharacterized protein</fullName>
    </submittedName>
</protein>
<dbReference type="RefSeq" id="WP_204866092.1">
    <property type="nucleotide sequence ID" value="NZ_JAFBBK010000001.1"/>
</dbReference>
<evidence type="ECO:0000313" key="1">
    <source>
        <dbReference type="EMBL" id="MBM7413454.1"/>
    </source>
</evidence>
<accession>A0ABS2KNB6</accession>